<reference evidence="1 2" key="1">
    <citation type="submission" date="2020-02" db="EMBL/GenBank/DDBJ databases">
        <title>Rhodobacter translucens sp. nov., a novel bacterium isolated from activated sludge.</title>
        <authorList>
            <person name="Liu J."/>
        </authorList>
    </citation>
    <scope>NUCLEOTIDE SEQUENCE [LARGE SCALE GENOMIC DNA]</scope>
    <source>
        <strain evidence="1 2">HX-7-19</strain>
    </source>
</reference>
<proteinExistence type="predicted"/>
<dbReference type="AlphaFoldDB" id="A0A6M1U4I1"/>
<organism evidence="1 2">
    <name type="scientific">Paragemmobacter kunshanensis</name>
    <dbReference type="NCBI Taxonomy" id="2583234"/>
    <lineage>
        <taxon>Bacteria</taxon>
        <taxon>Pseudomonadati</taxon>
        <taxon>Pseudomonadota</taxon>
        <taxon>Alphaproteobacteria</taxon>
        <taxon>Rhodobacterales</taxon>
        <taxon>Paracoccaceae</taxon>
        <taxon>Paragemmobacter</taxon>
    </lineage>
</organism>
<evidence type="ECO:0000313" key="1">
    <source>
        <dbReference type="EMBL" id="NGQ92564.1"/>
    </source>
</evidence>
<dbReference type="EMBL" id="JAALFE010000019">
    <property type="protein sequence ID" value="NGQ92564.1"/>
    <property type="molecule type" value="Genomic_DNA"/>
</dbReference>
<comment type="caution">
    <text evidence="1">The sequence shown here is derived from an EMBL/GenBank/DDBJ whole genome shotgun (WGS) entry which is preliminary data.</text>
</comment>
<accession>A0A6M1U4I1</accession>
<keyword evidence="2" id="KW-1185">Reference proteome</keyword>
<evidence type="ECO:0000313" key="2">
    <source>
        <dbReference type="Proteomes" id="UP000474758"/>
    </source>
</evidence>
<sequence length="127" mass="13888">MTHQATIITASLTGLATGQMVFADPLLRQCGEFHIDLRRSTQTVEGKDRLIEIVQFDEESRRFGVMISPADGLTGSSANVIAIMSADIVCMHLDARVSETRPAVREGDGWLVDSGCEGHLVRLEEKC</sequence>
<dbReference type="Proteomes" id="UP000474758">
    <property type="component" value="Unassembled WGS sequence"/>
</dbReference>
<dbReference type="RefSeq" id="WP_165052358.1">
    <property type="nucleotide sequence ID" value="NZ_JAALFE010000019.1"/>
</dbReference>
<protein>
    <submittedName>
        <fullName evidence="1">Uncharacterized protein</fullName>
    </submittedName>
</protein>
<name>A0A6M1U4I1_9RHOB</name>
<gene>
    <name evidence="1" type="ORF">G5V65_16855</name>
</gene>